<evidence type="ECO:0000313" key="2">
    <source>
        <dbReference type="Proteomes" id="UP001230504"/>
    </source>
</evidence>
<dbReference type="Proteomes" id="UP001230504">
    <property type="component" value="Unassembled WGS sequence"/>
</dbReference>
<name>A0AAD8PMR5_9PEZI</name>
<evidence type="ECO:0000313" key="1">
    <source>
        <dbReference type="EMBL" id="KAK1572980.1"/>
    </source>
</evidence>
<comment type="caution">
    <text evidence="1">The sequence shown here is derived from an EMBL/GenBank/DDBJ whole genome shotgun (WGS) entry which is preliminary data.</text>
</comment>
<gene>
    <name evidence="1" type="ORF">LY79DRAFT_39213</name>
</gene>
<dbReference type="EMBL" id="JAHLJV010000101">
    <property type="protein sequence ID" value="KAK1572980.1"/>
    <property type="molecule type" value="Genomic_DNA"/>
</dbReference>
<dbReference type="GeneID" id="85437185"/>
<dbReference type="RefSeq" id="XP_060408697.1">
    <property type="nucleotide sequence ID" value="XM_060552945.1"/>
</dbReference>
<proteinExistence type="predicted"/>
<protein>
    <submittedName>
        <fullName evidence="1">Uncharacterized protein</fullName>
    </submittedName>
</protein>
<organism evidence="1 2">
    <name type="scientific">Colletotrichum navitas</name>
    <dbReference type="NCBI Taxonomy" id="681940"/>
    <lineage>
        <taxon>Eukaryota</taxon>
        <taxon>Fungi</taxon>
        <taxon>Dikarya</taxon>
        <taxon>Ascomycota</taxon>
        <taxon>Pezizomycotina</taxon>
        <taxon>Sordariomycetes</taxon>
        <taxon>Hypocreomycetidae</taxon>
        <taxon>Glomerellales</taxon>
        <taxon>Glomerellaceae</taxon>
        <taxon>Colletotrichum</taxon>
        <taxon>Colletotrichum graminicola species complex</taxon>
    </lineage>
</organism>
<sequence length="107" mass="11886">MQPLQVPPLLLFCTGRSAAESSGLLPVNPPTSLPLFPLQLLHMPYPAPGPFHVQRVRQHGDDKQLSPVLLPKLRVHTYCLVRRAWFGPSRCIDVVSPDRRGPDPVHG</sequence>
<accession>A0AAD8PMR5</accession>
<keyword evidence="2" id="KW-1185">Reference proteome</keyword>
<reference evidence="1" key="1">
    <citation type="submission" date="2021-06" db="EMBL/GenBank/DDBJ databases">
        <title>Comparative genomics, transcriptomics and evolutionary studies reveal genomic signatures of adaptation to plant cell wall in hemibiotrophic fungi.</title>
        <authorList>
            <consortium name="DOE Joint Genome Institute"/>
            <person name="Baroncelli R."/>
            <person name="Diaz J.F."/>
            <person name="Benocci T."/>
            <person name="Peng M."/>
            <person name="Battaglia E."/>
            <person name="Haridas S."/>
            <person name="Andreopoulos W."/>
            <person name="Labutti K."/>
            <person name="Pangilinan J."/>
            <person name="Floch G.L."/>
            <person name="Makela M.R."/>
            <person name="Henrissat B."/>
            <person name="Grigoriev I.V."/>
            <person name="Crouch J.A."/>
            <person name="De Vries R.P."/>
            <person name="Sukno S.A."/>
            <person name="Thon M.R."/>
        </authorList>
    </citation>
    <scope>NUCLEOTIDE SEQUENCE</scope>
    <source>
        <strain evidence="1">CBS 125086</strain>
    </source>
</reference>
<dbReference type="AlphaFoldDB" id="A0AAD8PMR5"/>